<proteinExistence type="predicted"/>
<evidence type="ECO:0000313" key="1">
    <source>
        <dbReference type="EMBL" id="KAH9481803.1"/>
    </source>
</evidence>
<accession>A0ACB8H1D2</accession>
<comment type="caution">
    <text evidence="1">The sequence shown here is derived from an EMBL/GenBank/DDBJ whole genome shotgun (WGS) entry which is preliminary data.</text>
</comment>
<sequence>MLLAEHGIDKSGTYQGKDPLQLQRAGVYFEEIRGGSSTRFVPRSVQVDLEAGVCNRLRGGPMGKLFRPDTFITAEPGAGNNWAKGCAELVDSILVHIFLQFFETPKTLTLLIKDVVRVQAESCDALQGFQILHSLGGGTGAGLGSLMLSKLREEYPDRMMATFSIIPSPKVSETVVEVSIFYVRDTSPLRPLPAL</sequence>
<evidence type="ECO:0000313" key="2">
    <source>
        <dbReference type="Proteomes" id="UP000664032"/>
    </source>
</evidence>
<dbReference type="EMBL" id="JAFIQS020000005">
    <property type="protein sequence ID" value="KAH9481803.1"/>
    <property type="molecule type" value="Genomic_DNA"/>
</dbReference>
<protein>
    <submittedName>
        <fullName evidence="1">Tubulin beta-2 chain</fullName>
    </submittedName>
</protein>
<dbReference type="Proteomes" id="UP000664032">
    <property type="component" value="Unassembled WGS sequence"/>
</dbReference>
<reference evidence="1" key="1">
    <citation type="submission" date="2021-10" db="EMBL/GenBank/DDBJ databases">
        <title>Psilocybe cubensis genome.</title>
        <authorList>
            <person name="Mckernan K.J."/>
            <person name="Crawford S."/>
            <person name="Trippe A."/>
            <person name="Kane L.T."/>
            <person name="Mclaughlin S."/>
        </authorList>
    </citation>
    <scope>NUCLEOTIDE SEQUENCE</scope>
    <source>
        <strain evidence="1">MGC-MH-2018</strain>
    </source>
</reference>
<keyword evidence="2" id="KW-1185">Reference proteome</keyword>
<name>A0ACB8H1D2_PSICU</name>
<organism evidence="1 2">
    <name type="scientific">Psilocybe cubensis</name>
    <name type="common">Psychedelic mushroom</name>
    <name type="synonym">Stropharia cubensis</name>
    <dbReference type="NCBI Taxonomy" id="181762"/>
    <lineage>
        <taxon>Eukaryota</taxon>
        <taxon>Fungi</taxon>
        <taxon>Dikarya</taxon>
        <taxon>Basidiomycota</taxon>
        <taxon>Agaricomycotina</taxon>
        <taxon>Agaricomycetes</taxon>
        <taxon>Agaricomycetidae</taxon>
        <taxon>Agaricales</taxon>
        <taxon>Agaricineae</taxon>
        <taxon>Strophariaceae</taxon>
        <taxon>Psilocybe</taxon>
    </lineage>
</organism>
<gene>
    <name evidence="1" type="ORF">JR316_0006330</name>
</gene>